<dbReference type="RefSeq" id="WP_283212551.1">
    <property type="nucleotide sequence ID" value="NZ_JASGBI010000001.1"/>
</dbReference>
<evidence type="ECO:0000313" key="3">
    <source>
        <dbReference type="EMBL" id="MDI9239146.1"/>
    </source>
</evidence>
<proteinExistence type="predicted"/>
<accession>A0ABT6XGH2</accession>
<comment type="caution">
    <text evidence="3">The sequence shown here is derived from an EMBL/GenBank/DDBJ whole genome shotgun (WGS) entry which is preliminary data.</text>
</comment>
<organism evidence="3 4">
    <name type="scientific">Lysobacter stagni</name>
    <dbReference type="NCBI Taxonomy" id="3045172"/>
    <lineage>
        <taxon>Bacteria</taxon>
        <taxon>Pseudomonadati</taxon>
        <taxon>Pseudomonadota</taxon>
        <taxon>Gammaproteobacteria</taxon>
        <taxon>Lysobacterales</taxon>
        <taxon>Lysobacteraceae</taxon>
        <taxon>Lysobacter</taxon>
    </lineage>
</organism>
<evidence type="ECO:0000313" key="4">
    <source>
        <dbReference type="Proteomes" id="UP001321580"/>
    </source>
</evidence>
<name>A0ABT6XGH2_9GAMM</name>
<feature type="chain" id="PRO_5047058620" evidence="2">
    <location>
        <begin position="29"/>
        <end position="114"/>
    </location>
</feature>
<dbReference type="EMBL" id="JASGBI010000001">
    <property type="protein sequence ID" value="MDI9239146.1"/>
    <property type="molecule type" value="Genomic_DNA"/>
</dbReference>
<reference evidence="3 4" key="1">
    <citation type="submission" date="2023-05" db="EMBL/GenBank/DDBJ databases">
        <title>Lysobacter sp. strain LF1 Genome sequencing and assembly.</title>
        <authorList>
            <person name="Jung Y."/>
        </authorList>
    </citation>
    <scope>NUCLEOTIDE SEQUENCE [LARGE SCALE GENOMIC DNA]</scope>
    <source>
        <strain evidence="3 4">LF1</strain>
    </source>
</reference>
<keyword evidence="4" id="KW-1185">Reference proteome</keyword>
<feature type="signal peptide" evidence="2">
    <location>
        <begin position="1"/>
        <end position="28"/>
    </location>
</feature>
<sequence>MNRMTRNRTPIALCLTILLGAMAFGASAQQAAAPAQAPVDTPADAQAQPASDQKQARVDDSHCLRQTGSRIRTTDRTGKADCRNVGRAYDRDQLDRTGRVNLADALRSVDPSIH</sequence>
<feature type="compositionally biased region" description="Basic and acidic residues" evidence="1">
    <location>
        <begin position="54"/>
        <end position="63"/>
    </location>
</feature>
<evidence type="ECO:0000256" key="1">
    <source>
        <dbReference type="SAM" id="MobiDB-lite"/>
    </source>
</evidence>
<evidence type="ECO:0000256" key="2">
    <source>
        <dbReference type="SAM" id="SignalP"/>
    </source>
</evidence>
<gene>
    <name evidence="3" type="ORF">QLQ15_09510</name>
</gene>
<feature type="region of interest" description="Disordered" evidence="1">
    <location>
        <begin position="29"/>
        <end position="78"/>
    </location>
</feature>
<protein>
    <submittedName>
        <fullName evidence="3">Uncharacterized protein</fullName>
    </submittedName>
</protein>
<feature type="compositionally biased region" description="Low complexity" evidence="1">
    <location>
        <begin position="29"/>
        <end position="53"/>
    </location>
</feature>
<keyword evidence="2" id="KW-0732">Signal</keyword>
<dbReference type="Proteomes" id="UP001321580">
    <property type="component" value="Unassembled WGS sequence"/>
</dbReference>